<dbReference type="Proteomes" id="UP000019487">
    <property type="component" value="Unassembled WGS sequence"/>
</dbReference>
<accession>W9CA34</accession>
<dbReference type="InterPro" id="IPR027417">
    <property type="entry name" value="P-loop_NTPase"/>
</dbReference>
<feature type="region of interest" description="Disordered" evidence="1">
    <location>
        <begin position="618"/>
        <end position="646"/>
    </location>
</feature>
<feature type="region of interest" description="Disordered" evidence="1">
    <location>
        <begin position="1565"/>
        <end position="1591"/>
    </location>
</feature>
<feature type="compositionally biased region" description="Polar residues" evidence="1">
    <location>
        <begin position="705"/>
        <end position="714"/>
    </location>
</feature>
<gene>
    <name evidence="2" type="ORF">SBOR_6923</name>
</gene>
<evidence type="ECO:0000313" key="2">
    <source>
        <dbReference type="EMBL" id="ESZ92711.1"/>
    </source>
</evidence>
<proteinExistence type="predicted"/>
<feature type="region of interest" description="Disordered" evidence="1">
    <location>
        <begin position="681"/>
        <end position="801"/>
    </location>
</feature>
<feature type="compositionally biased region" description="Polar residues" evidence="1">
    <location>
        <begin position="1574"/>
        <end position="1591"/>
    </location>
</feature>
<evidence type="ECO:0000313" key="3">
    <source>
        <dbReference type="Proteomes" id="UP000019487"/>
    </source>
</evidence>
<sequence length="1591" mass="181477">MTRSQNKPPPKTAGQSRSSLKGRIPAALRDYFPCDGIYKVLACDFGTGNTCINHDNIQVESGEFTNLESIKPTHFYRYSNNPNQRPELTTEVPTICAHIPGETDESKAQHGYEVDPVGDETGAVVVDRIKEALYSGPETEDKKEALRNFALKIPYLRTRYSDTELEANPEIWMLADYIAWLAQLVTSNIVKDNLKGDLIWVFTIPSNWNKDSITLYTSALDASPVLIGRYMLQSEIESSIAGLIHQSPEQSGMMDGDVFFTFDVGKGTSDFSICRQISSDPTQVEEIMPPAALFAGSRTVLQLWESHIYNQCKKESKDLDYFESDLANLKTSFVRSMHAYTGQSGKEVDRAYRICGQRITVTRDQMKSWFDEWRRLTTTFLTEHATIVAYGAIIRAVTSVMSIRKSHYWIGLARKEYYDKKKHANLPQADIVNDCIMNENGKMKKEKQVKTIQWWAQPLPFIKMSEFFNEEGSVANQVIDYKVPIMVFVCSSVNTSQVMDNDKDDIANSGAGKRGWSYQSTRPKIEETDFEIDFSPSIPNPLLIASELVPVNGFYNVNWSIFAETTGIGIDFWCAVRSNDQDLNNVNDIQMNTRMVYRVLYTDLVGVIQQSYVVDDDGTVEQNDEDNEAIPKGMKEKETDNDNDKRKVEQLNSKNEAPFPGLIAPRPTSNFVALHNTKAAAISNSNKRQGSEQLEEQPKKKRAKNSTLSSQYANASDEPLIQPQVENRTVKDTLAPTILDPEVQSPSSKSLEKQLEKSQSETDEDVEEEGILINPETLLKNISDSNETTGKPDREDFEDEDEYDAAMSEYIDQLQREELTRLQAGCDSEACMHFNEQIWIQVCQFIHHKPTLKKPVYCVKVPGGFGHQLLPCQLHGVWYSLRQIHGIAGSIFLCHIMGIGKTTIALAIHWIQHIFNMMWADICANSKAHAVHGECPANKQMYRTYGFDCPCSSDSTNHWLKERLGVTVALVPLGLLNVWKAEHIQCFKGIPDQILVKAHGTSNASGGDQLNDSTQDLLEGEEVIQEEVYQNDEDESLQESEKPKKPSIYKPRLQNGHVFVITTPDSFASQFLNKFQHTKTWWYQPPGKEATNKKGESYITKPQRQKRETPAYQSCIVSLLFKDEFQLRRTESIRAIQDVQRRQYIKNEAKLLHDCRHEVYHRIALVLLSGTPLMTGPLDISGFVQLMCCDRWRKDAVLQNWMHNELQDLGERWKKWTDSRSINTQNISHEITQRFSPLVENLMIRWTTNSDLLGEKPVIVPRNLYSDIKCDNGPYWTPRVDSLGQEESKRLEKREKIRRARYQVRYGYLKGYKSLDKTNINIYYRSRLCASFPKLMDLTDDEGIPLKLTEGEWVTKSTGKDPEWKQETDTDPYFKNLKEIVASSGKLREIEKKINKYKYFRDAEKKLARQIFCSYFFAGAYIMYLWMIHILKIEPMDIIFLYKPMGQAKINAALAKFYIDVDSKIPAEDQRTARYIVSTSSSFAVGLTLASAISVAFLEPDYHADTVAQGFHRHCRQGNKNLDHGVESWMFMVEDNKVEARIFDVNNLRKQIISAAERKVDDIAKKDKQKDLKSSTAKDGNNSTASTAVHT</sequence>
<dbReference type="HOGENOM" id="CLU_244694_0_0_1"/>
<keyword evidence="3" id="KW-1185">Reference proteome</keyword>
<feature type="compositionally biased region" description="Acidic residues" evidence="1">
    <location>
        <begin position="1028"/>
        <end position="1038"/>
    </location>
</feature>
<feature type="compositionally biased region" description="Basic and acidic residues" evidence="1">
    <location>
        <begin position="633"/>
        <end position="646"/>
    </location>
</feature>
<name>W9CA34_SCLBF</name>
<dbReference type="OrthoDB" id="3484712at2759"/>
<feature type="compositionally biased region" description="Acidic residues" evidence="1">
    <location>
        <begin position="618"/>
        <end position="628"/>
    </location>
</feature>
<reference evidence="2 3" key="1">
    <citation type="journal article" date="2014" name="Genome Announc.">
        <title>Draft genome sequence of Sclerotinia borealis, a psychrophilic plant pathogenic fungus.</title>
        <authorList>
            <person name="Mardanov A.V."/>
            <person name="Beletsky A.V."/>
            <person name="Kadnikov V.V."/>
            <person name="Ignatov A.N."/>
            <person name="Ravin N.V."/>
        </authorList>
    </citation>
    <scope>NUCLEOTIDE SEQUENCE [LARGE SCALE GENOMIC DNA]</scope>
    <source>
        <strain evidence="3">F-4157</strain>
    </source>
</reference>
<dbReference type="STRING" id="1432307.W9CA34"/>
<organism evidence="2 3">
    <name type="scientific">Sclerotinia borealis (strain F-4128)</name>
    <dbReference type="NCBI Taxonomy" id="1432307"/>
    <lineage>
        <taxon>Eukaryota</taxon>
        <taxon>Fungi</taxon>
        <taxon>Dikarya</taxon>
        <taxon>Ascomycota</taxon>
        <taxon>Pezizomycotina</taxon>
        <taxon>Leotiomycetes</taxon>
        <taxon>Helotiales</taxon>
        <taxon>Sclerotiniaceae</taxon>
        <taxon>Sclerotinia</taxon>
    </lineage>
</organism>
<dbReference type="SUPFAM" id="SSF52540">
    <property type="entry name" value="P-loop containing nucleoside triphosphate hydrolases"/>
    <property type="match status" value="2"/>
</dbReference>
<feature type="region of interest" description="Disordered" evidence="1">
    <location>
        <begin position="1028"/>
        <end position="1049"/>
    </location>
</feature>
<feature type="compositionally biased region" description="Basic and acidic residues" evidence="1">
    <location>
        <begin position="750"/>
        <end position="760"/>
    </location>
</feature>
<feature type="compositionally biased region" description="Polar residues" evidence="1">
    <location>
        <begin position="780"/>
        <end position="789"/>
    </location>
</feature>
<dbReference type="Gene3D" id="3.40.50.300">
    <property type="entry name" value="P-loop containing nucleotide triphosphate hydrolases"/>
    <property type="match status" value="1"/>
</dbReference>
<feature type="compositionally biased region" description="Polar residues" evidence="1">
    <location>
        <begin position="682"/>
        <end position="692"/>
    </location>
</feature>
<feature type="region of interest" description="Disordered" evidence="1">
    <location>
        <begin position="1"/>
        <end position="20"/>
    </location>
</feature>
<evidence type="ECO:0008006" key="4">
    <source>
        <dbReference type="Google" id="ProtNLM"/>
    </source>
</evidence>
<feature type="compositionally biased region" description="Acidic residues" evidence="1">
    <location>
        <begin position="761"/>
        <end position="770"/>
    </location>
</feature>
<comment type="caution">
    <text evidence="2">The sequence shown here is derived from an EMBL/GenBank/DDBJ whole genome shotgun (WGS) entry which is preliminary data.</text>
</comment>
<evidence type="ECO:0000256" key="1">
    <source>
        <dbReference type="SAM" id="MobiDB-lite"/>
    </source>
</evidence>
<protein>
    <recommendedName>
        <fullName evidence="4">SNF2 N-terminal domain-containing protein</fullName>
    </recommendedName>
</protein>
<dbReference type="EMBL" id="AYSA01000366">
    <property type="protein sequence ID" value="ESZ92711.1"/>
    <property type="molecule type" value="Genomic_DNA"/>
</dbReference>